<proteinExistence type="predicted"/>
<dbReference type="AlphaFoldDB" id="T1CAG4"/>
<protein>
    <submittedName>
        <fullName evidence="2">Thiol:disulfide interchange protein DsbA</fullName>
    </submittedName>
</protein>
<reference evidence="2" key="1">
    <citation type="submission" date="2013-08" db="EMBL/GenBank/DDBJ databases">
        <authorList>
            <person name="Mendez C."/>
            <person name="Richter M."/>
            <person name="Ferrer M."/>
            <person name="Sanchez J."/>
        </authorList>
    </citation>
    <scope>NUCLEOTIDE SEQUENCE</scope>
</reference>
<dbReference type="PROSITE" id="PS51257">
    <property type="entry name" value="PROKAR_LIPOPROTEIN"/>
    <property type="match status" value="1"/>
</dbReference>
<gene>
    <name evidence="2" type="ORF">B1A_09099</name>
</gene>
<organism evidence="2">
    <name type="scientific">mine drainage metagenome</name>
    <dbReference type="NCBI Taxonomy" id="410659"/>
    <lineage>
        <taxon>unclassified sequences</taxon>
        <taxon>metagenomes</taxon>
        <taxon>ecological metagenomes</taxon>
    </lineage>
</organism>
<evidence type="ECO:0000313" key="2">
    <source>
        <dbReference type="EMBL" id="EQD63500.1"/>
    </source>
</evidence>
<name>T1CAG4_9ZZZZ</name>
<dbReference type="InterPro" id="IPR036249">
    <property type="entry name" value="Thioredoxin-like_sf"/>
</dbReference>
<evidence type="ECO:0000256" key="1">
    <source>
        <dbReference type="SAM" id="MobiDB-lite"/>
    </source>
</evidence>
<dbReference type="SUPFAM" id="SSF52833">
    <property type="entry name" value="Thioredoxin-like"/>
    <property type="match status" value="1"/>
</dbReference>
<comment type="caution">
    <text evidence="2">The sequence shown here is derived from an EMBL/GenBank/DDBJ whole genome shotgun (WGS) entry which is preliminary data.</text>
</comment>
<accession>T1CAG4</accession>
<dbReference type="PANTHER" id="PTHR35891">
    <property type="entry name" value="THIOL:DISULFIDE INTERCHANGE PROTEIN DSBA"/>
    <property type="match status" value="1"/>
</dbReference>
<reference evidence="2" key="2">
    <citation type="journal article" date="2014" name="ISME J.">
        <title>Microbial stratification in low pH oxic and suboxic macroscopic growths along an acid mine drainage.</title>
        <authorList>
            <person name="Mendez-Garcia C."/>
            <person name="Mesa V."/>
            <person name="Sprenger R.R."/>
            <person name="Richter M."/>
            <person name="Diez M.S."/>
            <person name="Solano J."/>
            <person name="Bargiela R."/>
            <person name="Golyshina O.V."/>
            <person name="Manteca A."/>
            <person name="Ramos J.L."/>
            <person name="Gallego J.R."/>
            <person name="Llorente I."/>
            <person name="Martins Dos Santos V.A."/>
            <person name="Jensen O.N."/>
            <person name="Pelaez A.I."/>
            <person name="Sanchez J."/>
            <person name="Ferrer M."/>
        </authorList>
    </citation>
    <scope>NUCLEOTIDE SEQUENCE</scope>
</reference>
<dbReference type="Gene3D" id="3.40.30.10">
    <property type="entry name" value="Glutaredoxin"/>
    <property type="match status" value="1"/>
</dbReference>
<feature type="region of interest" description="Disordered" evidence="1">
    <location>
        <begin position="121"/>
        <end position="140"/>
    </location>
</feature>
<sequence>MRVVRNSGGLAVSVALLACLVGGLGARAAAANLPVSSRWKAGTNYKVLDPAQPTNAPPGKVQVMEFFYLACPFCHALEPHIVAWRKTKPAYVHFVQVPVMWAPLQVSDGAAVLHASGAATGRLDPDRVPHHPPARAGDGR</sequence>
<dbReference type="InterPro" id="IPR050824">
    <property type="entry name" value="Thiol_disulfide_DsbA"/>
</dbReference>
<dbReference type="EMBL" id="AUZX01006483">
    <property type="protein sequence ID" value="EQD63500.1"/>
    <property type="molecule type" value="Genomic_DNA"/>
</dbReference>
<dbReference type="PANTHER" id="PTHR35891:SF2">
    <property type="entry name" value="THIOL:DISULFIDE INTERCHANGE PROTEIN DSBA"/>
    <property type="match status" value="1"/>
</dbReference>